<reference evidence="2" key="1">
    <citation type="submission" date="2021-03" db="EMBL/GenBank/DDBJ databases">
        <title>Genomic analysis provides insights into the functional capacity of soil bacteria communities inhabiting an altitudinal gradient in the Atacama Desert.</title>
        <authorList>
            <person name="Gonzalez M."/>
            <person name="Maldonado J."/>
            <person name="Maza F."/>
            <person name="Hodar C."/>
            <person name="Cortes M."/>
            <person name="Palma R."/>
            <person name="Andreani C."/>
            <person name="Gaete A."/>
            <person name="Vasquez-Dean J."/>
            <person name="Acuna V."/>
            <person name="Aguado M."/>
            <person name="Mandakovic D."/>
            <person name="Latorre M."/>
            <person name="Orellana A."/>
            <person name="Gutierrez R."/>
            <person name="Montecino M."/>
            <person name="Allende M."/>
            <person name="Maass A."/>
            <person name="Cambiazo V."/>
        </authorList>
    </citation>
    <scope>NUCLEOTIDE SEQUENCE</scope>
    <source>
        <strain evidence="2">ISL-25</strain>
    </source>
</reference>
<evidence type="ECO:0000313" key="2">
    <source>
        <dbReference type="EMBL" id="MBT2330834.1"/>
    </source>
</evidence>
<name>A0A944HHI3_PSEFL</name>
<evidence type="ECO:0000256" key="1">
    <source>
        <dbReference type="SAM" id="Phobius"/>
    </source>
</evidence>
<dbReference type="Proteomes" id="UP000692896">
    <property type="component" value="Unassembled WGS sequence"/>
</dbReference>
<dbReference type="EMBL" id="JAGGOB010000042">
    <property type="protein sequence ID" value="MBT2330834.1"/>
    <property type="molecule type" value="Genomic_DNA"/>
</dbReference>
<sequence length="53" mass="5986">MKEKDRMAAGFVRKNRQSLAFLRFSIGTPIATGFFCQTTDVIIRADFFSGQLP</sequence>
<evidence type="ECO:0000313" key="3">
    <source>
        <dbReference type="Proteomes" id="UP000692896"/>
    </source>
</evidence>
<proteinExistence type="predicted"/>
<organism evidence="2 3">
    <name type="scientific">Pseudomonas fluorescens</name>
    <dbReference type="NCBI Taxonomy" id="294"/>
    <lineage>
        <taxon>Bacteria</taxon>
        <taxon>Pseudomonadati</taxon>
        <taxon>Pseudomonadota</taxon>
        <taxon>Gammaproteobacteria</taxon>
        <taxon>Pseudomonadales</taxon>
        <taxon>Pseudomonadaceae</taxon>
        <taxon>Pseudomonas</taxon>
    </lineage>
</organism>
<gene>
    <name evidence="2" type="ORF">J7E47_19145</name>
</gene>
<dbReference type="AlphaFoldDB" id="A0A944HHI3"/>
<dbReference type="RefSeq" id="WP_214918470.1">
    <property type="nucleotide sequence ID" value="NZ_JAGGNX010000007.1"/>
</dbReference>
<feature type="transmembrane region" description="Helical" evidence="1">
    <location>
        <begin position="21"/>
        <end position="43"/>
    </location>
</feature>
<comment type="caution">
    <text evidence="2">The sequence shown here is derived from an EMBL/GenBank/DDBJ whole genome shotgun (WGS) entry which is preliminary data.</text>
</comment>
<keyword evidence="1" id="KW-0812">Transmembrane</keyword>
<accession>A0A944HHI3</accession>
<keyword evidence="1" id="KW-0472">Membrane</keyword>
<keyword evidence="1" id="KW-1133">Transmembrane helix</keyword>
<protein>
    <submittedName>
        <fullName evidence="2">Uncharacterized protein</fullName>
    </submittedName>
</protein>